<dbReference type="Pfam" id="PF05699">
    <property type="entry name" value="Dimer_Tnp_hAT"/>
    <property type="match status" value="1"/>
</dbReference>
<protein>
    <recommendedName>
        <fullName evidence="1">HAT C-terminal dimerisation domain-containing protein</fullName>
    </recommendedName>
</protein>
<dbReference type="InterPro" id="IPR008906">
    <property type="entry name" value="HATC_C_dom"/>
</dbReference>
<gene>
    <name evidence="2" type="ORF">LSAT_V11C800414770</name>
</gene>
<dbReference type="SUPFAM" id="SSF53098">
    <property type="entry name" value="Ribonuclease H-like"/>
    <property type="match status" value="1"/>
</dbReference>
<accession>A0A9R1WVI3</accession>
<dbReference type="GO" id="GO:0046983">
    <property type="term" value="F:protein dimerization activity"/>
    <property type="evidence" value="ECO:0007669"/>
    <property type="project" value="InterPro"/>
</dbReference>
<dbReference type="AlphaFoldDB" id="A0A9R1WVI3"/>
<comment type="caution">
    <text evidence="2">The sequence shown here is derived from an EMBL/GenBank/DDBJ whole genome shotgun (WGS) entry which is preliminary data.</text>
</comment>
<evidence type="ECO:0000259" key="1">
    <source>
        <dbReference type="Pfam" id="PF05699"/>
    </source>
</evidence>
<keyword evidence="3" id="KW-1185">Reference proteome</keyword>
<name>A0A9R1WVI3_LACSA</name>
<evidence type="ECO:0000313" key="3">
    <source>
        <dbReference type="Proteomes" id="UP000235145"/>
    </source>
</evidence>
<dbReference type="Proteomes" id="UP000235145">
    <property type="component" value="Unassembled WGS sequence"/>
</dbReference>
<reference evidence="2 3" key="1">
    <citation type="journal article" date="2017" name="Nat. Commun.">
        <title>Genome assembly with in vitro proximity ligation data and whole-genome triplication in lettuce.</title>
        <authorList>
            <person name="Reyes-Chin-Wo S."/>
            <person name="Wang Z."/>
            <person name="Yang X."/>
            <person name="Kozik A."/>
            <person name="Arikit S."/>
            <person name="Song C."/>
            <person name="Xia L."/>
            <person name="Froenicke L."/>
            <person name="Lavelle D.O."/>
            <person name="Truco M.J."/>
            <person name="Xia R."/>
            <person name="Zhu S."/>
            <person name="Xu C."/>
            <person name="Xu H."/>
            <person name="Xu X."/>
            <person name="Cox K."/>
            <person name="Korf I."/>
            <person name="Meyers B.C."/>
            <person name="Michelmore R.W."/>
        </authorList>
    </citation>
    <scope>NUCLEOTIDE SEQUENCE [LARGE SCALE GENOMIC DNA]</scope>
    <source>
        <strain evidence="3">cv. Salinas</strain>
        <tissue evidence="2">Seedlings</tissue>
    </source>
</reference>
<dbReference type="EMBL" id="NBSK02000008">
    <property type="protein sequence ID" value="KAJ0190555.1"/>
    <property type="molecule type" value="Genomic_DNA"/>
</dbReference>
<evidence type="ECO:0000313" key="2">
    <source>
        <dbReference type="EMBL" id="KAJ0190555.1"/>
    </source>
</evidence>
<feature type="domain" description="HAT C-terminal dimerisation" evidence="1">
    <location>
        <begin position="41"/>
        <end position="104"/>
    </location>
</feature>
<dbReference type="InterPro" id="IPR012337">
    <property type="entry name" value="RNaseH-like_sf"/>
</dbReference>
<proteinExistence type="predicted"/>
<organism evidence="2 3">
    <name type="scientific">Lactuca sativa</name>
    <name type="common">Garden lettuce</name>
    <dbReference type="NCBI Taxonomy" id="4236"/>
    <lineage>
        <taxon>Eukaryota</taxon>
        <taxon>Viridiplantae</taxon>
        <taxon>Streptophyta</taxon>
        <taxon>Embryophyta</taxon>
        <taxon>Tracheophyta</taxon>
        <taxon>Spermatophyta</taxon>
        <taxon>Magnoliopsida</taxon>
        <taxon>eudicotyledons</taxon>
        <taxon>Gunneridae</taxon>
        <taxon>Pentapetalae</taxon>
        <taxon>asterids</taxon>
        <taxon>campanulids</taxon>
        <taxon>Asterales</taxon>
        <taxon>Asteraceae</taxon>
        <taxon>Cichorioideae</taxon>
        <taxon>Cichorieae</taxon>
        <taxon>Lactucinae</taxon>
        <taxon>Lactuca</taxon>
    </lineage>
</organism>
<sequence>MCMERMCGDDENLEKMIDCQFDQFTNARGLFSLNVSKSTKKEKTPIDWWDSYGADTPELRNFSMRILSLTCSSFGCERNLSAFKMVHSKKRNRLHQQKMNDPVYVMYNLKLDGREKKKGKIHYQIGLETLNLDDVSSDDEWITEEESSHQHADEEWISHLDGSSSSKSHTHDGGEDEEFLEIAIRDQLRVGSGRELGEDVFDLGGNNKEAPFVMLD</sequence>